<dbReference type="Proteomes" id="UP000325315">
    <property type="component" value="Unassembled WGS sequence"/>
</dbReference>
<dbReference type="OrthoDB" id="1747086at2759"/>
<feature type="domain" description="Reverse transcriptase" evidence="1">
    <location>
        <begin position="17"/>
        <end position="196"/>
    </location>
</feature>
<protein>
    <submittedName>
        <fullName evidence="2">Transposon Ty3-G Gag-Pol polyprotein</fullName>
    </submittedName>
</protein>
<name>A0A5B6WP73_9ROSI</name>
<dbReference type="Gene3D" id="3.30.70.270">
    <property type="match status" value="1"/>
</dbReference>
<dbReference type="SUPFAM" id="SSF56672">
    <property type="entry name" value="DNA/RNA polymerases"/>
    <property type="match status" value="1"/>
</dbReference>
<dbReference type="AlphaFoldDB" id="A0A5B6WP73"/>
<dbReference type="Pfam" id="PF00078">
    <property type="entry name" value="RVT_1"/>
    <property type="match status" value="1"/>
</dbReference>
<dbReference type="EMBL" id="SMMG02000002">
    <property type="protein sequence ID" value="KAA3483138.1"/>
    <property type="molecule type" value="Genomic_DNA"/>
</dbReference>
<dbReference type="InterPro" id="IPR043502">
    <property type="entry name" value="DNA/RNA_pol_sf"/>
</dbReference>
<evidence type="ECO:0000313" key="3">
    <source>
        <dbReference type="Proteomes" id="UP000325315"/>
    </source>
</evidence>
<comment type="caution">
    <text evidence="2">The sequence shown here is derived from an EMBL/GenBank/DDBJ whole genome shotgun (WGS) entry which is preliminary data.</text>
</comment>
<gene>
    <name evidence="2" type="ORF">EPI10_005333</name>
</gene>
<dbReference type="PANTHER" id="PTHR24559">
    <property type="entry name" value="TRANSPOSON TY3-I GAG-POL POLYPROTEIN"/>
    <property type="match status" value="1"/>
</dbReference>
<dbReference type="CDD" id="cd01647">
    <property type="entry name" value="RT_LTR"/>
    <property type="match status" value="1"/>
</dbReference>
<proteinExistence type="predicted"/>
<dbReference type="InterPro" id="IPR000477">
    <property type="entry name" value="RT_dom"/>
</dbReference>
<keyword evidence="3" id="KW-1185">Reference proteome</keyword>
<dbReference type="PANTHER" id="PTHR24559:SF447">
    <property type="entry name" value="RNA-DIRECTED DNA POLYMERASE HOMOLOG"/>
    <property type="match status" value="1"/>
</dbReference>
<accession>A0A5B6WP73</accession>
<dbReference type="InterPro" id="IPR043128">
    <property type="entry name" value="Rev_trsase/Diguanyl_cyclase"/>
</dbReference>
<dbReference type="InterPro" id="IPR053134">
    <property type="entry name" value="RNA-dir_DNA_polymerase"/>
</dbReference>
<sequence>MAPKELKELKLQLYKLLDKGFIRPSVSPWGALVLFIKKKDCSMRMCMDYHQLNKLTVNNKYPLSRINNLFDQFRGASMFLKINIHSGYHWLKVKEVDVHKTTFKTRYGHYEILIMPFGLNNAPVAFMDLMKRVFQPYVDQFFVVFIDDILVYSKTEDEHDKHLRAVLQILLEKELYAKLSKCKFWLGEVMFLGHVISAEGIRVDPKKIEAILDWKQPRNFLCKNAPFVWVVKQQSSFKKLKLVLTQAPFLIQPESGKEFVVYSDASHTDLKELLKELNLRQRRWIELLKDYDYSIEYNPSKANLVVDALNRRSMSELMAKFARLSLFDDGGILAKLQVKLSWLDDIKVILMLRIGRQL</sequence>
<reference evidence="2" key="1">
    <citation type="submission" date="2019-08" db="EMBL/GenBank/DDBJ databases">
        <authorList>
            <person name="Liu F."/>
        </authorList>
    </citation>
    <scope>NUCLEOTIDE SEQUENCE [LARGE SCALE GENOMIC DNA]</scope>
    <source>
        <strain evidence="2">PA1801</strain>
        <tissue evidence="2">Leaf</tissue>
    </source>
</reference>
<dbReference type="Gene3D" id="3.10.10.10">
    <property type="entry name" value="HIV Type 1 Reverse Transcriptase, subunit A, domain 1"/>
    <property type="match status" value="1"/>
</dbReference>
<organism evidence="2 3">
    <name type="scientific">Gossypium australe</name>
    <dbReference type="NCBI Taxonomy" id="47621"/>
    <lineage>
        <taxon>Eukaryota</taxon>
        <taxon>Viridiplantae</taxon>
        <taxon>Streptophyta</taxon>
        <taxon>Embryophyta</taxon>
        <taxon>Tracheophyta</taxon>
        <taxon>Spermatophyta</taxon>
        <taxon>Magnoliopsida</taxon>
        <taxon>eudicotyledons</taxon>
        <taxon>Gunneridae</taxon>
        <taxon>Pentapetalae</taxon>
        <taxon>rosids</taxon>
        <taxon>malvids</taxon>
        <taxon>Malvales</taxon>
        <taxon>Malvaceae</taxon>
        <taxon>Malvoideae</taxon>
        <taxon>Gossypium</taxon>
    </lineage>
</organism>
<evidence type="ECO:0000259" key="1">
    <source>
        <dbReference type="PROSITE" id="PS50878"/>
    </source>
</evidence>
<dbReference type="PROSITE" id="PS50878">
    <property type="entry name" value="RT_POL"/>
    <property type="match status" value="1"/>
</dbReference>
<evidence type="ECO:0000313" key="2">
    <source>
        <dbReference type="EMBL" id="KAA3483138.1"/>
    </source>
</evidence>